<dbReference type="GO" id="GO:0005576">
    <property type="term" value="C:extracellular region"/>
    <property type="evidence" value="ECO:0007669"/>
    <property type="project" value="TreeGrafter"/>
</dbReference>
<dbReference type="CDD" id="cd16913">
    <property type="entry name" value="YkuD_like"/>
    <property type="match status" value="1"/>
</dbReference>
<keyword evidence="10" id="KW-1133">Transmembrane helix</keyword>
<keyword evidence="8 9" id="KW-0961">Cell wall biogenesis/degradation</keyword>
<keyword evidence="13" id="KW-1185">Reference proteome</keyword>
<dbReference type="PROSITE" id="PS52029">
    <property type="entry name" value="LD_TPASE"/>
    <property type="match status" value="1"/>
</dbReference>
<comment type="caution">
    <text evidence="12">The sequence shown here is derived from an EMBL/GenBank/DDBJ whole genome shotgun (WGS) entry which is preliminary data.</text>
</comment>
<evidence type="ECO:0000256" key="4">
    <source>
        <dbReference type="ARBA" id="ARBA00022679"/>
    </source>
</evidence>
<dbReference type="EMBL" id="RHHR01000013">
    <property type="protein sequence ID" value="RNB74848.1"/>
    <property type="molecule type" value="Genomic_DNA"/>
</dbReference>
<dbReference type="InterPro" id="IPR038063">
    <property type="entry name" value="Transpep_catalytic_dom"/>
</dbReference>
<evidence type="ECO:0000259" key="11">
    <source>
        <dbReference type="PROSITE" id="PS52029"/>
    </source>
</evidence>
<keyword evidence="10" id="KW-0472">Membrane</keyword>
<keyword evidence="10" id="KW-0812">Transmembrane</keyword>
<evidence type="ECO:0000256" key="9">
    <source>
        <dbReference type="PROSITE-ProRule" id="PRU01373"/>
    </source>
</evidence>
<keyword evidence="5" id="KW-0378">Hydrolase</keyword>
<organism evidence="12 13">
    <name type="scientific">Brevibacillus invocatus</name>
    <dbReference type="NCBI Taxonomy" id="173959"/>
    <lineage>
        <taxon>Bacteria</taxon>
        <taxon>Bacillati</taxon>
        <taxon>Bacillota</taxon>
        <taxon>Bacilli</taxon>
        <taxon>Bacillales</taxon>
        <taxon>Paenibacillaceae</taxon>
        <taxon>Brevibacillus</taxon>
    </lineage>
</organism>
<reference evidence="12 13" key="1">
    <citation type="submission" date="2018-10" db="EMBL/GenBank/DDBJ databases">
        <title>Phylogenomics of Brevibacillus.</title>
        <authorList>
            <person name="Dunlap C."/>
        </authorList>
    </citation>
    <scope>NUCLEOTIDE SEQUENCE [LARGE SCALE GENOMIC DNA]</scope>
    <source>
        <strain evidence="12 13">JCM 12215</strain>
    </source>
</reference>
<dbReference type="InterPro" id="IPR005490">
    <property type="entry name" value="LD_TPept_cat_dom"/>
</dbReference>
<comment type="similarity">
    <text evidence="2">Belongs to the YkuD family.</text>
</comment>
<dbReference type="PANTHER" id="PTHR30582">
    <property type="entry name" value="L,D-TRANSPEPTIDASE"/>
    <property type="match status" value="1"/>
</dbReference>
<dbReference type="Gene3D" id="2.40.440.10">
    <property type="entry name" value="L,D-transpeptidase catalytic domain-like"/>
    <property type="match status" value="1"/>
</dbReference>
<dbReference type="RefSeq" id="WP_122908666.1">
    <property type="nucleotide sequence ID" value="NZ_CBCSBE010000005.1"/>
</dbReference>
<evidence type="ECO:0000313" key="13">
    <source>
        <dbReference type="Proteomes" id="UP000282028"/>
    </source>
</evidence>
<evidence type="ECO:0000256" key="8">
    <source>
        <dbReference type="ARBA" id="ARBA00023316"/>
    </source>
</evidence>
<comment type="pathway">
    <text evidence="1 9">Cell wall biogenesis; peptidoglycan biosynthesis.</text>
</comment>
<proteinExistence type="inferred from homology"/>
<feature type="active site" description="Proton donor/acceptor" evidence="9">
    <location>
        <position position="401"/>
    </location>
</feature>
<dbReference type="GO" id="GO:0008360">
    <property type="term" value="P:regulation of cell shape"/>
    <property type="evidence" value="ECO:0007669"/>
    <property type="project" value="UniProtKB-UniRule"/>
</dbReference>
<protein>
    <submittedName>
        <fullName evidence="12">L,D-transpeptidase</fullName>
    </submittedName>
</protein>
<dbReference type="Proteomes" id="UP000282028">
    <property type="component" value="Unassembled WGS sequence"/>
</dbReference>
<dbReference type="GO" id="GO:0071555">
    <property type="term" value="P:cell wall organization"/>
    <property type="evidence" value="ECO:0007669"/>
    <property type="project" value="UniProtKB-UniRule"/>
</dbReference>
<feature type="active site" description="Nucleophile" evidence="9">
    <location>
        <position position="417"/>
    </location>
</feature>
<keyword evidence="6 9" id="KW-0133">Cell shape</keyword>
<name>A0A3M8CGJ3_9BACL</name>
<gene>
    <name evidence="12" type="ORF">EDM52_08985</name>
</gene>
<dbReference type="OrthoDB" id="9787225at2"/>
<evidence type="ECO:0000256" key="7">
    <source>
        <dbReference type="ARBA" id="ARBA00022984"/>
    </source>
</evidence>
<evidence type="ECO:0000256" key="2">
    <source>
        <dbReference type="ARBA" id="ARBA00005992"/>
    </source>
</evidence>
<dbReference type="GO" id="GO:0018104">
    <property type="term" value="P:peptidoglycan-protein cross-linking"/>
    <property type="evidence" value="ECO:0007669"/>
    <property type="project" value="TreeGrafter"/>
</dbReference>
<accession>A0A3M8CGJ3</accession>
<dbReference type="AlphaFoldDB" id="A0A3M8CGJ3"/>
<feature type="domain" description="L,D-TPase catalytic" evidence="11">
    <location>
        <begin position="332"/>
        <end position="441"/>
    </location>
</feature>
<evidence type="ECO:0000256" key="3">
    <source>
        <dbReference type="ARBA" id="ARBA00022676"/>
    </source>
</evidence>
<keyword evidence="7 9" id="KW-0573">Peptidoglycan synthesis</keyword>
<dbReference type="GO" id="GO:0071972">
    <property type="term" value="F:peptidoglycan L,D-transpeptidase activity"/>
    <property type="evidence" value="ECO:0007669"/>
    <property type="project" value="TreeGrafter"/>
</dbReference>
<evidence type="ECO:0000256" key="10">
    <source>
        <dbReference type="SAM" id="Phobius"/>
    </source>
</evidence>
<keyword evidence="4" id="KW-0808">Transferase</keyword>
<evidence type="ECO:0000256" key="6">
    <source>
        <dbReference type="ARBA" id="ARBA00022960"/>
    </source>
</evidence>
<feature type="transmembrane region" description="Helical" evidence="10">
    <location>
        <begin position="97"/>
        <end position="116"/>
    </location>
</feature>
<dbReference type="GO" id="GO:0016757">
    <property type="term" value="F:glycosyltransferase activity"/>
    <property type="evidence" value="ECO:0007669"/>
    <property type="project" value="UniProtKB-KW"/>
</dbReference>
<evidence type="ECO:0000256" key="5">
    <source>
        <dbReference type="ARBA" id="ARBA00022801"/>
    </source>
</evidence>
<dbReference type="SUPFAM" id="SSF141523">
    <property type="entry name" value="L,D-transpeptidase catalytic domain-like"/>
    <property type="match status" value="1"/>
</dbReference>
<dbReference type="InterPro" id="IPR011990">
    <property type="entry name" value="TPR-like_helical_dom_sf"/>
</dbReference>
<sequence length="475" mass="53597">MNKVSFLQEKSSFHMKYPEQSDLAFYRWFTEQHPQEAIGWYHLGREREARGEQELAIAAHRRALHAKPGPYFEEARQAYQDLLRAKQKDTWKKRSRLLLGSLLFFYLQFVFSPGLLTDPFPALAPASAASELTQQPGEEQPHVEVIAVPPSLSLSEMQEQVRRYLGARRPSLSQPYTLLVVPQAPLLQPFTPLLFYQPKEVLGVLRYNPLTRSVVSEKWFPTPVSYTQEPSLKETKDAFVQEQSVLQHIITLRNALYRHVQLKGGLPARLSDLAGAYPGNSLPQIPLPPADLGLAAYPYHPERFDPAQAWDSLREVLPLPGYPEPAQPLEPMQIHLFQEAHRMELRSGSHLIRSYPIGLGKNSSTPDGYFTILQKISKPRGHDNIYGTRGLVFIQEGYAIHGTNDPSSIGEYASLGCVRLLNEAVEELYSFVSLGTEVIISALPNAGAAWSNPPPFILEPGPEEETPHVVYKWLH</sequence>
<dbReference type="SUPFAM" id="SSF48452">
    <property type="entry name" value="TPR-like"/>
    <property type="match status" value="1"/>
</dbReference>
<dbReference type="UniPathway" id="UPA00219"/>
<keyword evidence="3" id="KW-0328">Glycosyltransferase</keyword>
<dbReference type="PANTHER" id="PTHR30582:SF24">
    <property type="entry name" value="L,D-TRANSPEPTIDASE ERFK_SRFK-RELATED"/>
    <property type="match status" value="1"/>
</dbReference>
<evidence type="ECO:0000256" key="1">
    <source>
        <dbReference type="ARBA" id="ARBA00004752"/>
    </source>
</evidence>
<evidence type="ECO:0000313" key="12">
    <source>
        <dbReference type="EMBL" id="RNB74848.1"/>
    </source>
</evidence>
<dbReference type="Pfam" id="PF03734">
    <property type="entry name" value="YkuD"/>
    <property type="match status" value="1"/>
</dbReference>
<dbReference type="InterPro" id="IPR050979">
    <property type="entry name" value="LD-transpeptidase"/>
</dbReference>